<dbReference type="InterPro" id="IPR036291">
    <property type="entry name" value="NAD(P)-bd_dom_sf"/>
</dbReference>
<gene>
    <name evidence="8" type="ORF">SPHA_58380</name>
</gene>
<dbReference type="GO" id="GO:0008831">
    <property type="term" value="F:dTDP-4-dehydrorhamnose reductase activity"/>
    <property type="evidence" value="ECO:0007669"/>
    <property type="project" value="TreeGrafter"/>
</dbReference>
<dbReference type="OrthoDB" id="6274773at2759"/>
<dbReference type="AlphaFoldDB" id="A0A812DTL7"/>
<reference evidence="8" key="1">
    <citation type="submission" date="2021-01" db="EMBL/GenBank/DDBJ databases">
        <authorList>
            <person name="Li R."/>
            <person name="Bekaert M."/>
        </authorList>
    </citation>
    <scope>NUCLEOTIDE SEQUENCE</scope>
    <source>
        <strain evidence="8">Farmed</strain>
    </source>
</reference>
<comment type="pathway">
    <text evidence="1">Amino-acid biosynthesis; S-adenosyl-L-methionine biosynthesis; S-adenosyl-L-methionine from L-methionine: step 1/1.</text>
</comment>
<name>A0A812DTL7_ACAPH</name>
<evidence type="ECO:0000259" key="7">
    <source>
        <dbReference type="Pfam" id="PF04321"/>
    </source>
</evidence>
<evidence type="ECO:0000256" key="3">
    <source>
        <dbReference type="ARBA" id="ARBA00021596"/>
    </source>
</evidence>
<dbReference type="Pfam" id="PF00908">
    <property type="entry name" value="dTDP_sugar_isom"/>
    <property type="match status" value="1"/>
</dbReference>
<dbReference type="Pfam" id="PF04321">
    <property type="entry name" value="RmlD_sub_bind"/>
    <property type="match status" value="1"/>
</dbReference>
<organism evidence="8 9">
    <name type="scientific">Acanthosepion pharaonis</name>
    <name type="common">Pharaoh cuttlefish</name>
    <name type="synonym">Sepia pharaonis</name>
    <dbReference type="NCBI Taxonomy" id="158019"/>
    <lineage>
        <taxon>Eukaryota</taxon>
        <taxon>Metazoa</taxon>
        <taxon>Spiralia</taxon>
        <taxon>Lophotrochozoa</taxon>
        <taxon>Mollusca</taxon>
        <taxon>Cephalopoda</taxon>
        <taxon>Coleoidea</taxon>
        <taxon>Decapodiformes</taxon>
        <taxon>Sepiida</taxon>
        <taxon>Sepiina</taxon>
        <taxon>Sepiidae</taxon>
        <taxon>Acanthosepion</taxon>
    </lineage>
</organism>
<dbReference type="Gene3D" id="3.40.50.720">
    <property type="entry name" value="NAD(P)-binding Rossmann-like Domain"/>
    <property type="match status" value="1"/>
</dbReference>
<comment type="similarity">
    <text evidence="2">Belongs to the dTDP-4-dehydrorhamnose reductase family. MAT2B subfamily.</text>
</comment>
<dbReference type="GO" id="GO:0005829">
    <property type="term" value="C:cytosol"/>
    <property type="evidence" value="ECO:0007669"/>
    <property type="project" value="TreeGrafter"/>
</dbReference>
<dbReference type="Gene3D" id="3.90.25.10">
    <property type="entry name" value="UDP-galactose 4-epimerase, domain 1"/>
    <property type="match status" value="1"/>
</dbReference>
<dbReference type="InterPro" id="IPR011051">
    <property type="entry name" value="RmlC_Cupin_sf"/>
</dbReference>
<dbReference type="PANTHER" id="PTHR10491:SF4">
    <property type="entry name" value="METHIONINE ADENOSYLTRANSFERASE 2 SUBUNIT BETA"/>
    <property type="match status" value="1"/>
</dbReference>
<evidence type="ECO:0000256" key="5">
    <source>
        <dbReference type="ARBA" id="ARBA00045998"/>
    </source>
</evidence>
<proteinExistence type="inferred from homology"/>
<feature type="domain" description="RmlD-like substrate binding" evidence="7">
    <location>
        <begin position="157"/>
        <end position="441"/>
    </location>
</feature>
<dbReference type="GO" id="GO:0019305">
    <property type="term" value="P:dTDP-rhamnose biosynthetic process"/>
    <property type="evidence" value="ECO:0007669"/>
    <property type="project" value="TreeGrafter"/>
</dbReference>
<keyword evidence="9" id="KW-1185">Reference proteome</keyword>
<evidence type="ECO:0000256" key="6">
    <source>
        <dbReference type="ARBA" id="ARBA00046786"/>
    </source>
</evidence>
<evidence type="ECO:0000256" key="1">
    <source>
        <dbReference type="ARBA" id="ARBA00005224"/>
    </source>
</evidence>
<dbReference type="GO" id="GO:0008830">
    <property type="term" value="F:dTDP-4-dehydrorhamnose 3,5-epimerase activity"/>
    <property type="evidence" value="ECO:0007669"/>
    <property type="project" value="InterPro"/>
</dbReference>
<dbReference type="SUPFAM" id="SSF51735">
    <property type="entry name" value="NAD(P)-binding Rossmann-fold domains"/>
    <property type="match status" value="1"/>
</dbReference>
<evidence type="ECO:0000313" key="9">
    <source>
        <dbReference type="Proteomes" id="UP000597762"/>
    </source>
</evidence>
<dbReference type="EMBL" id="CAHIKZ030003987">
    <property type="protein sequence ID" value="CAE1306044.1"/>
    <property type="molecule type" value="Genomic_DNA"/>
</dbReference>
<dbReference type="InterPro" id="IPR029903">
    <property type="entry name" value="RmlD-like-bd"/>
</dbReference>
<sequence>MNAYPEDITKYFPVQQVTWSSNHKNSVRGIHISPYAKLLTCVRGSVYDVVVDMRPDSPSYLQWAAVHLTSTNGLQILIPSDCGHGYLALEEDAAVIYCQGGFFDKSIPQHSASVFDPILSIAWPIKNPEENVLISSKDKMVEYLNLPDKRIIPHRKRILIIGSTGQVGSTFFHTIKKNYPEFIVIGTTHNLKKPQRLSFDLESDAMDPLKMKLLLDACSPHVIIIAAAFTNVNLCESQTEKTNKINCEAVVQIAKLGKERNIKIIVFSTDLVFNSPNPENFPNCINTIEKDIGLREDSPTNPPNYYGLSKLKSEKALLCEVPTSLIIRTSRIFGPEEVKKNFANQVVQNLLTGKEMTLLSDELSCPTYNKDLCEAVMLLIKKDCSGIYHIVGPEVMSKYQWGLKIAEYFKLDSKWLISKSSDELKLLALRGKFTALSTHKFR</sequence>
<dbReference type="PANTHER" id="PTHR10491">
    <property type="entry name" value="DTDP-4-DEHYDRORHAMNOSE REDUCTASE"/>
    <property type="match status" value="1"/>
</dbReference>
<keyword evidence="8" id="KW-0560">Oxidoreductase</keyword>
<comment type="function">
    <text evidence="5">Regulatory subunit of S-adenosylmethionine synthetase 2, an enzyme that catalyzes the formation of S-adenosylmethionine from methionine and ATP. Regulates MAT2A catalytic activity by changing its kinetic properties, increasing its affinity for L-methionine. Can bind NADP (in vitro).</text>
</comment>
<accession>A0A812DTL7</accession>
<protein>
    <recommendedName>
        <fullName evidence="3">Methionine adenosyltransferase 2 subunit beta</fullName>
    </recommendedName>
    <alternativeName>
        <fullName evidence="4">Methionine adenosyltransferase II beta</fullName>
    </alternativeName>
</protein>
<evidence type="ECO:0000313" key="8">
    <source>
        <dbReference type="EMBL" id="CAE1306044.1"/>
    </source>
</evidence>
<comment type="subunit">
    <text evidence="6">Heterotrimer; composed of a catalytic MAT2A homodimer that binds one regulatory MAT2B chain. Heterohexamer; composed of a central, catalytic MAT2A homotetramer flanked on either side by a regulatory MAT2B chain. NADP binding increases the affinity for MAT2A.</text>
</comment>
<dbReference type="Gene3D" id="2.60.120.10">
    <property type="entry name" value="Jelly Rolls"/>
    <property type="match status" value="1"/>
</dbReference>
<dbReference type="InterPro" id="IPR014710">
    <property type="entry name" value="RmlC-like_jellyroll"/>
</dbReference>
<dbReference type="InterPro" id="IPR005913">
    <property type="entry name" value="dTDP_dehydrorham_reduct"/>
</dbReference>
<dbReference type="InterPro" id="IPR000888">
    <property type="entry name" value="RmlC-like"/>
</dbReference>
<dbReference type="CDD" id="cd05254">
    <property type="entry name" value="dTDP_HR_like_SDR_e"/>
    <property type="match status" value="1"/>
</dbReference>
<comment type="caution">
    <text evidence="8">The sequence shown here is derived from an EMBL/GenBank/DDBJ whole genome shotgun (WGS) entry which is preliminary data.</text>
</comment>
<evidence type="ECO:0000256" key="4">
    <source>
        <dbReference type="ARBA" id="ARBA00029977"/>
    </source>
</evidence>
<evidence type="ECO:0000256" key="2">
    <source>
        <dbReference type="ARBA" id="ARBA00008656"/>
    </source>
</evidence>
<dbReference type="SUPFAM" id="SSF51182">
    <property type="entry name" value="RmlC-like cupins"/>
    <property type="match status" value="1"/>
</dbReference>
<dbReference type="Proteomes" id="UP000597762">
    <property type="component" value="Unassembled WGS sequence"/>
</dbReference>